<sequence length="261" mass="26854">MGEVAEFRVEGGSQDPVGPSRQERLEALRRQIAAIPARGESARPRPAEPAASPVPADRLLPVPEPLARLLPDGGLTRGSVVSFSGATSLLLGVLASTTAAGGHAAVVGHRRLGLLAAAEMGAELSRIALIPHPGPDPVEVAAVLLDGMDLVVLGLGGVVVPPSRARAVVARARSKGAALVVTDGRWDGAHVRLEAAVHGYRGLSAPARGRLCGTRFSVRAQGRSFQPRSARMDLCAGRTGVEWRPGGPAQVGSPRPAEVAL</sequence>
<dbReference type="RefSeq" id="WP_040272391.1">
    <property type="nucleotide sequence ID" value="NZ_CP129899.1"/>
</dbReference>
<dbReference type="Proteomes" id="UP000042997">
    <property type="component" value="Unassembled WGS sequence"/>
</dbReference>
<dbReference type="EMBL" id="CCSD01000058">
    <property type="protein sequence ID" value="CDZ89256.1"/>
    <property type="molecule type" value="Genomic_DNA"/>
</dbReference>
<dbReference type="eggNOG" id="COG4544">
    <property type="taxonomic scope" value="Bacteria"/>
</dbReference>
<feature type="region of interest" description="Disordered" evidence="1">
    <location>
        <begin position="35"/>
        <end position="58"/>
    </location>
</feature>
<organism evidence="2 3">
    <name type="scientific">Rhodococcus ruber</name>
    <dbReference type="NCBI Taxonomy" id="1830"/>
    <lineage>
        <taxon>Bacteria</taxon>
        <taxon>Bacillati</taxon>
        <taxon>Actinomycetota</taxon>
        <taxon>Actinomycetes</taxon>
        <taxon>Mycobacteriales</taxon>
        <taxon>Nocardiaceae</taxon>
        <taxon>Rhodococcus</taxon>
    </lineage>
</organism>
<gene>
    <name evidence="2" type="ORF">RHRU231_470104</name>
</gene>
<protein>
    <submittedName>
        <fullName evidence="2">Uncharacterized protein</fullName>
    </submittedName>
</protein>
<name>A0A098BNF0_9NOCA</name>
<feature type="region of interest" description="Disordered" evidence="1">
    <location>
        <begin position="1"/>
        <end position="20"/>
    </location>
</feature>
<proteinExistence type="predicted"/>
<accession>A0A098BNF0</accession>
<evidence type="ECO:0000313" key="3">
    <source>
        <dbReference type="Proteomes" id="UP000042997"/>
    </source>
</evidence>
<reference evidence="2 3" key="1">
    <citation type="journal article" date="2014" name="Genome Announc.">
        <title>Draft Genome Sequence of Propane- and Butane-Oxidizing Actinobacterium Rhodococcus ruber IEGM 231.</title>
        <authorList>
            <person name="Ivshina I.B."/>
            <person name="Kuyukina M.S."/>
            <person name="Krivoruchko A.V."/>
            <person name="Barbe V."/>
            <person name="Fischer C."/>
        </authorList>
    </citation>
    <scope>NUCLEOTIDE SEQUENCE [LARGE SCALE GENOMIC DNA]</scope>
</reference>
<evidence type="ECO:0000256" key="1">
    <source>
        <dbReference type="SAM" id="MobiDB-lite"/>
    </source>
</evidence>
<dbReference type="OrthoDB" id="4451283at2"/>
<dbReference type="AlphaFoldDB" id="A0A098BNF0"/>
<evidence type="ECO:0000313" key="2">
    <source>
        <dbReference type="EMBL" id="CDZ89256.1"/>
    </source>
</evidence>